<feature type="transmembrane region" description="Helical" evidence="9">
    <location>
        <begin position="233"/>
        <end position="255"/>
    </location>
</feature>
<organism evidence="10 11">
    <name type="scientific">Dunaliella salina</name>
    <name type="common">Green alga</name>
    <name type="synonym">Protococcus salinus</name>
    <dbReference type="NCBI Taxonomy" id="3046"/>
    <lineage>
        <taxon>Eukaryota</taxon>
        <taxon>Viridiplantae</taxon>
        <taxon>Chlorophyta</taxon>
        <taxon>core chlorophytes</taxon>
        <taxon>Chlorophyceae</taxon>
        <taxon>CS clade</taxon>
        <taxon>Chlamydomonadales</taxon>
        <taxon>Dunaliellaceae</taxon>
        <taxon>Dunaliella</taxon>
    </lineage>
</organism>
<feature type="transmembrane region" description="Helical" evidence="9">
    <location>
        <begin position="351"/>
        <end position="369"/>
    </location>
</feature>
<accession>A0ABQ7GF98</accession>
<proteinExistence type="predicted"/>
<evidence type="ECO:0000256" key="4">
    <source>
        <dbReference type="ARBA" id="ARBA00022519"/>
    </source>
</evidence>
<evidence type="ECO:0008006" key="12">
    <source>
        <dbReference type="Google" id="ProtNLM"/>
    </source>
</evidence>
<feature type="transmembrane region" description="Helical" evidence="9">
    <location>
        <begin position="275"/>
        <end position="294"/>
    </location>
</feature>
<dbReference type="PANTHER" id="PTHR30574:SF1">
    <property type="entry name" value="SULPHUR TRANSPORT DOMAIN-CONTAINING PROTEIN"/>
    <property type="match status" value="1"/>
</dbReference>
<feature type="transmembrane region" description="Helical" evidence="9">
    <location>
        <begin position="323"/>
        <end position="345"/>
    </location>
</feature>
<evidence type="ECO:0000256" key="9">
    <source>
        <dbReference type="SAM" id="Phobius"/>
    </source>
</evidence>
<evidence type="ECO:0000256" key="1">
    <source>
        <dbReference type="ARBA" id="ARBA00004429"/>
    </source>
</evidence>
<evidence type="ECO:0000256" key="8">
    <source>
        <dbReference type="SAM" id="MobiDB-lite"/>
    </source>
</evidence>
<evidence type="ECO:0000256" key="7">
    <source>
        <dbReference type="ARBA" id="ARBA00023136"/>
    </source>
</evidence>
<dbReference type="Pfam" id="PF04143">
    <property type="entry name" value="Sulf_transp"/>
    <property type="match status" value="1"/>
</dbReference>
<keyword evidence="7 9" id="KW-0472">Membrane</keyword>
<evidence type="ECO:0000313" key="10">
    <source>
        <dbReference type="EMBL" id="KAF5833283.1"/>
    </source>
</evidence>
<gene>
    <name evidence="10" type="ORF">DUNSADRAFT_10448</name>
</gene>
<keyword evidence="6 9" id="KW-1133">Transmembrane helix</keyword>
<evidence type="ECO:0000256" key="5">
    <source>
        <dbReference type="ARBA" id="ARBA00022692"/>
    </source>
</evidence>
<keyword evidence="5 9" id="KW-0812">Transmembrane</keyword>
<keyword evidence="11" id="KW-1185">Reference proteome</keyword>
<dbReference type="Proteomes" id="UP000815325">
    <property type="component" value="Unassembled WGS sequence"/>
</dbReference>
<sequence>MQIGPHPSKHSLASTRRPALPPPRLLPVHPSSFPQHKQNLTRMNALGPLEPFVVPLCGGLAIGTLSLGKLALSGKVLGISGAVKGLVTGDRAMWRYSFIAGLIAGGFALVNYFPTAFDPASTLGSLPMARIITAGFLVGSGTYLGNGCTSGHGICGNARFSLRSLAATLTFMAFGAAAGGLFHTAALQGVQPGLIIPPAPSPSATNFATSVLGSSLALVSGLALMAKNIRATWLEVAADFGTGVLFALGLGAAGMTMPTKVSSFLGVFAGTFDPSLAFVMGGALLVATPGYQLIMRTNVLPHPLLATASTFNLPTSKSIDWKLLGGAALFGTGWGLAGLCPGPALVSMATLQVPSIVFVASLVAGMIVASKAEQLAG</sequence>
<feature type="transmembrane region" description="Helical" evidence="9">
    <location>
        <begin position="93"/>
        <end position="113"/>
    </location>
</feature>
<dbReference type="EMBL" id="MU069819">
    <property type="protein sequence ID" value="KAF5833283.1"/>
    <property type="molecule type" value="Genomic_DNA"/>
</dbReference>
<evidence type="ECO:0000256" key="6">
    <source>
        <dbReference type="ARBA" id="ARBA00022989"/>
    </source>
</evidence>
<feature type="transmembrane region" description="Helical" evidence="9">
    <location>
        <begin position="165"/>
        <end position="187"/>
    </location>
</feature>
<dbReference type="PANTHER" id="PTHR30574">
    <property type="entry name" value="INNER MEMBRANE PROTEIN YEDE"/>
    <property type="match status" value="1"/>
</dbReference>
<evidence type="ECO:0000256" key="3">
    <source>
        <dbReference type="ARBA" id="ARBA00022475"/>
    </source>
</evidence>
<feature type="transmembrane region" description="Helical" evidence="9">
    <location>
        <begin position="52"/>
        <end position="72"/>
    </location>
</feature>
<feature type="region of interest" description="Disordered" evidence="8">
    <location>
        <begin position="1"/>
        <end position="24"/>
    </location>
</feature>
<reference evidence="10" key="1">
    <citation type="submission" date="2017-08" db="EMBL/GenBank/DDBJ databases">
        <authorList>
            <person name="Polle J.E."/>
            <person name="Barry K."/>
            <person name="Cushman J."/>
            <person name="Schmutz J."/>
            <person name="Tran D."/>
            <person name="Hathwaick L.T."/>
            <person name="Yim W.C."/>
            <person name="Jenkins J."/>
            <person name="Mckie-Krisberg Z.M."/>
            <person name="Prochnik S."/>
            <person name="Lindquist E."/>
            <person name="Dockter R.B."/>
            <person name="Adam C."/>
            <person name="Molina H."/>
            <person name="Bunkerborg J."/>
            <person name="Jin E."/>
            <person name="Buchheim M."/>
            <person name="Magnuson J."/>
        </authorList>
    </citation>
    <scope>NUCLEOTIDE SEQUENCE</scope>
    <source>
        <strain evidence="10">CCAP 19/18</strain>
    </source>
</reference>
<feature type="transmembrane region" description="Helical" evidence="9">
    <location>
        <begin position="207"/>
        <end position="226"/>
    </location>
</feature>
<evidence type="ECO:0000256" key="2">
    <source>
        <dbReference type="ARBA" id="ARBA00022448"/>
    </source>
</evidence>
<comment type="caution">
    <text evidence="10">The sequence shown here is derived from an EMBL/GenBank/DDBJ whole genome shotgun (WGS) entry which is preliminary data.</text>
</comment>
<feature type="transmembrane region" description="Helical" evidence="9">
    <location>
        <begin position="125"/>
        <end position="144"/>
    </location>
</feature>
<protein>
    <recommendedName>
        <fullName evidence="12">Sulphur transport domain-containing protein</fullName>
    </recommendedName>
</protein>
<dbReference type="InterPro" id="IPR046513">
    <property type="entry name" value="DUF6691"/>
</dbReference>
<evidence type="ECO:0000313" key="11">
    <source>
        <dbReference type="Proteomes" id="UP000815325"/>
    </source>
</evidence>
<keyword evidence="2" id="KW-0813">Transport</keyword>
<keyword evidence="4" id="KW-0997">Cell inner membrane</keyword>
<dbReference type="InterPro" id="IPR007272">
    <property type="entry name" value="Sulf_transp_TsuA/YedE"/>
</dbReference>
<name>A0ABQ7GF98_DUNSA</name>
<comment type="subcellular location">
    <subcellularLocation>
        <location evidence="1">Cell inner membrane</location>
        <topology evidence="1">Multi-pass membrane protein</topology>
    </subcellularLocation>
</comment>
<keyword evidence="3" id="KW-1003">Cell membrane</keyword>
<dbReference type="Pfam" id="PF20398">
    <property type="entry name" value="DUF6691"/>
    <property type="match status" value="1"/>
</dbReference>